<dbReference type="InterPro" id="IPR038573">
    <property type="entry name" value="BrnT_sf"/>
</dbReference>
<accession>A0A133NWJ8</accession>
<dbReference type="Gene3D" id="3.10.450.530">
    <property type="entry name" value="Ribonuclease toxin, BrnT, of type II toxin-antitoxin system"/>
    <property type="match status" value="1"/>
</dbReference>
<dbReference type="Proteomes" id="UP000070687">
    <property type="component" value="Unassembled WGS sequence"/>
</dbReference>
<dbReference type="OrthoDB" id="9798158at2"/>
<proteinExistence type="predicted"/>
<sequence>MNFEYDPAKSLKNLAKHGISFKKAQILWNNETAEIKSKNSGNDDFRYLVFGKIDNKHWTAVITKRNNRIRIISVRRSRKKEEQYYEKHHKE</sequence>
<dbReference type="PATRIC" id="fig|2702.100.peg.745"/>
<dbReference type="EMBL" id="LRQB01000043">
    <property type="protein sequence ID" value="KXA20673.1"/>
    <property type="molecule type" value="Genomic_DNA"/>
</dbReference>
<name>A0A133NWJ8_GARVA</name>
<comment type="caution">
    <text evidence="1">The sequence shown here is derived from an EMBL/GenBank/DDBJ whole genome shotgun (WGS) entry which is preliminary data.</text>
</comment>
<dbReference type="AlphaFoldDB" id="A0A133NWJ8"/>
<evidence type="ECO:0008006" key="3">
    <source>
        <dbReference type="Google" id="ProtNLM"/>
    </source>
</evidence>
<gene>
    <name evidence="1" type="ORF">HMPREF3208_00765</name>
</gene>
<dbReference type="InterPro" id="IPR007460">
    <property type="entry name" value="BrnT_toxin"/>
</dbReference>
<protein>
    <recommendedName>
        <fullName evidence="3">Toxin</fullName>
    </recommendedName>
</protein>
<dbReference type="Pfam" id="PF04365">
    <property type="entry name" value="BrnT_toxin"/>
    <property type="match status" value="1"/>
</dbReference>
<evidence type="ECO:0000313" key="2">
    <source>
        <dbReference type="Proteomes" id="UP000070687"/>
    </source>
</evidence>
<organism evidence="1 2">
    <name type="scientific">Gardnerella vaginalis</name>
    <dbReference type="NCBI Taxonomy" id="2702"/>
    <lineage>
        <taxon>Bacteria</taxon>
        <taxon>Bacillati</taxon>
        <taxon>Actinomycetota</taxon>
        <taxon>Actinomycetes</taxon>
        <taxon>Bifidobacteriales</taxon>
        <taxon>Bifidobacteriaceae</taxon>
        <taxon>Gardnerella</taxon>
    </lineage>
</organism>
<dbReference type="RefSeq" id="WP_064347250.1">
    <property type="nucleotide sequence ID" value="NZ_KQ956855.1"/>
</dbReference>
<reference evidence="1 2" key="1">
    <citation type="submission" date="2016-01" db="EMBL/GenBank/DDBJ databases">
        <authorList>
            <person name="Oliw E.H."/>
        </authorList>
    </citation>
    <scope>NUCLEOTIDE SEQUENCE [LARGE SCALE GENOMIC DNA]</scope>
    <source>
        <strain evidence="1 2">PSS_7772B</strain>
    </source>
</reference>
<evidence type="ECO:0000313" key="1">
    <source>
        <dbReference type="EMBL" id="KXA20673.1"/>
    </source>
</evidence>